<keyword evidence="2" id="KW-1185">Reference proteome</keyword>
<organism evidence="1 2">
    <name type="scientific">Hydrogenoanaerobacterium saccharovorans</name>
    <dbReference type="NCBI Taxonomy" id="474960"/>
    <lineage>
        <taxon>Bacteria</taxon>
        <taxon>Bacillati</taxon>
        <taxon>Bacillota</taxon>
        <taxon>Clostridia</taxon>
        <taxon>Eubacteriales</taxon>
        <taxon>Oscillospiraceae</taxon>
        <taxon>Hydrogenoanaerobacterium</taxon>
    </lineage>
</organism>
<reference evidence="1 2" key="1">
    <citation type="submission" date="2016-10" db="EMBL/GenBank/DDBJ databases">
        <authorList>
            <person name="de Groot N.N."/>
        </authorList>
    </citation>
    <scope>NUCLEOTIDE SEQUENCE [LARGE SCALE GENOMIC DNA]</scope>
    <source>
        <strain evidence="1 2">CGMCC 1.5070</strain>
    </source>
</reference>
<name>A0A1H8A1K4_9FIRM</name>
<evidence type="ECO:0000313" key="2">
    <source>
        <dbReference type="Proteomes" id="UP000199158"/>
    </source>
</evidence>
<sequence>MRVLSVEELKLQDFTAAIELYSRKKKINVPFGDDMYRITGITFSGIAAHFKYCIRLKQRDGLGRITLAGDRDSINVFSYHKERRDAR</sequence>
<dbReference type="EMBL" id="FOCG01000001">
    <property type="protein sequence ID" value="SEM64413.1"/>
    <property type="molecule type" value="Genomic_DNA"/>
</dbReference>
<evidence type="ECO:0000313" key="1">
    <source>
        <dbReference type="EMBL" id="SEM64413.1"/>
    </source>
</evidence>
<gene>
    <name evidence="1" type="ORF">SAMN05216180_1045</name>
</gene>
<accession>A0A1H8A1K4</accession>
<dbReference type="AlphaFoldDB" id="A0A1H8A1K4"/>
<dbReference type="STRING" id="474960.SAMN05216180_1045"/>
<protein>
    <submittedName>
        <fullName evidence="1">Uncharacterized protein</fullName>
    </submittedName>
</protein>
<proteinExistence type="predicted"/>
<dbReference type="RefSeq" id="WP_092752326.1">
    <property type="nucleotide sequence ID" value="NZ_FOCG01000001.1"/>
</dbReference>
<dbReference type="Proteomes" id="UP000199158">
    <property type="component" value="Unassembled WGS sequence"/>
</dbReference>